<keyword evidence="1" id="KW-1133">Transmembrane helix</keyword>
<evidence type="ECO:0000313" key="3">
    <source>
        <dbReference type="Proteomes" id="UP000322165"/>
    </source>
</evidence>
<evidence type="ECO:0000256" key="1">
    <source>
        <dbReference type="SAM" id="Phobius"/>
    </source>
</evidence>
<dbReference type="AlphaFoldDB" id="A0A5B2ZBW0"/>
<keyword evidence="1" id="KW-0472">Membrane</keyword>
<reference evidence="2 3" key="1">
    <citation type="submission" date="2019-09" db="EMBL/GenBank/DDBJ databases">
        <title>Arenimonas chukotkensis sp. nov., a bacterium isolated from Chukotka hot spring, Arctic region, Russia.</title>
        <authorList>
            <person name="Zayulina K.S."/>
            <person name="Prokofeva M.I."/>
            <person name="Elcheninov A.G."/>
            <person name="Novikov A."/>
            <person name="Kochetkova T.V."/>
            <person name="Kublanov I.V."/>
        </authorList>
    </citation>
    <scope>NUCLEOTIDE SEQUENCE [LARGE SCALE GENOMIC DNA]</scope>
    <source>
        <strain evidence="2 3">3729k</strain>
    </source>
</reference>
<feature type="transmembrane region" description="Helical" evidence="1">
    <location>
        <begin position="68"/>
        <end position="92"/>
    </location>
</feature>
<sequence length="102" mass="11775">MADLAMLLFLPWFLILGAVYWWLPRDLPVTPARRRFDLLALALAFVAAFIAGRWGYSFADRSIEAGPIWRQVLACLLAYKAFLLTVIVAWFWRRARFVPATD</sequence>
<evidence type="ECO:0008006" key="4">
    <source>
        <dbReference type="Google" id="ProtNLM"/>
    </source>
</evidence>
<evidence type="ECO:0000313" key="2">
    <source>
        <dbReference type="EMBL" id="KAA2285477.1"/>
    </source>
</evidence>
<name>A0A5B2ZBW0_9GAMM</name>
<reference evidence="2 3" key="2">
    <citation type="submission" date="2019-09" db="EMBL/GenBank/DDBJ databases">
        <authorList>
            <person name="Mazur A."/>
        </authorList>
    </citation>
    <scope>NUCLEOTIDE SEQUENCE [LARGE SCALE GENOMIC DNA]</scope>
    <source>
        <strain evidence="2 3">3729k</strain>
    </source>
</reference>
<keyword evidence="1" id="KW-0812">Transmembrane</keyword>
<comment type="caution">
    <text evidence="2">The sequence shown here is derived from an EMBL/GenBank/DDBJ whole genome shotgun (WGS) entry which is preliminary data.</text>
</comment>
<dbReference type="Proteomes" id="UP000322165">
    <property type="component" value="Unassembled WGS sequence"/>
</dbReference>
<protein>
    <recommendedName>
        <fullName evidence="4">Transmembrane protein</fullName>
    </recommendedName>
</protein>
<feature type="transmembrane region" description="Helical" evidence="1">
    <location>
        <begin position="36"/>
        <end position="56"/>
    </location>
</feature>
<keyword evidence="3" id="KW-1185">Reference proteome</keyword>
<proteinExistence type="predicted"/>
<accession>A0A5B2ZBW0</accession>
<feature type="transmembrane region" description="Helical" evidence="1">
    <location>
        <begin position="6"/>
        <end position="24"/>
    </location>
</feature>
<organism evidence="2 3">
    <name type="scientific">Arenimonas fontis</name>
    <dbReference type="NCBI Taxonomy" id="2608255"/>
    <lineage>
        <taxon>Bacteria</taxon>
        <taxon>Pseudomonadati</taxon>
        <taxon>Pseudomonadota</taxon>
        <taxon>Gammaproteobacteria</taxon>
        <taxon>Lysobacterales</taxon>
        <taxon>Lysobacteraceae</taxon>
        <taxon>Arenimonas</taxon>
    </lineage>
</organism>
<dbReference type="EMBL" id="VUOD01000003">
    <property type="protein sequence ID" value="KAA2285477.1"/>
    <property type="molecule type" value="Genomic_DNA"/>
</dbReference>
<gene>
    <name evidence="2" type="ORF">F0415_05645</name>
</gene>